<organism evidence="1 2">
    <name type="scientific">Pseudoduganella namucuonensis</name>
    <dbReference type="NCBI Taxonomy" id="1035707"/>
    <lineage>
        <taxon>Bacteria</taxon>
        <taxon>Pseudomonadati</taxon>
        <taxon>Pseudomonadota</taxon>
        <taxon>Betaproteobacteria</taxon>
        <taxon>Burkholderiales</taxon>
        <taxon>Oxalobacteraceae</taxon>
        <taxon>Telluria group</taxon>
        <taxon>Pseudoduganella</taxon>
    </lineage>
</organism>
<gene>
    <name evidence="1" type="ORF">SAMN05216552_1018121</name>
</gene>
<evidence type="ECO:0000313" key="2">
    <source>
        <dbReference type="Proteomes" id="UP000199391"/>
    </source>
</evidence>
<reference evidence="2" key="1">
    <citation type="submission" date="2016-10" db="EMBL/GenBank/DDBJ databases">
        <authorList>
            <person name="Varghese N."/>
            <person name="Submissions S."/>
        </authorList>
    </citation>
    <scope>NUCLEOTIDE SEQUENCE [LARGE SCALE GENOMIC DNA]</scope>
    <source>
        <strain evidence="2">CGMCC 1.11014</strain>
    </source>
</reference>
<dbReference type="RefSeq" id="WP_093557174.1">
    <property type="nucleotide sequence ID" value="NZ_FPBO01000018.1"/>
</dbReference>
<dbReference type="EMBL" id="FPBO01000018">
    <property type="protein sequence ID" value="SFU99522.1"/>
    <property type="molecule type" value="Genomic_DNA"/>
</dbReference>
<evidence type="ECO:0000313" key="1">
    <source>
        <dbReference type="EMBL" id="SFU99522.1"/>
    </source>
</evidence>
<sequence length="62" mass="6959">MSVTQDYKILTLTRGEFLAVQFALEDRRTRLSRMLDKPDEIPAGPIALLLADVQSALLKVTE</sequence>
<dbReference type="OrthoDB" id="9960629at2"/>
<accession>A0A1I7KQ02</accession>
<keyword evidence="2" id="KW-1185">Reference proteome</keyword>
<dbReference type="Proteomes" id="UP000199391">
    <property type="component" value="Unassembled WGS sequence"/>
</dbReference>
<dbReference type="AlphaFoldDB" id="A0A1I7KQ02"/>
<protein>
    <submittedName>
        <fullName evidence="1">Uncharacterized protein</fullName>
    </submittedName>
</protein>
<name>A0A1I7KQ02_9BURK</name>
<proteinExistence type="predicted"/>
<dbReference type="STRING" id="1035707.SAMN05216552_1018121"/>